<dbReference type="PROSITE" id="PS00062">
    <property type="entry name" value="ALDOKETO_REDUCTASE_2"/>
    <property type="match status" value="1"/>
</dbReference>
<keyword evidence="6" id="KW-1185">Reference proteome</keyword>
<dbReference type="InterPro" id="IPR020471">
    <property type="entry name" value="AKR"/>
</dbReference>
<sequence>MAARSATHVLLPSGKRMPLHGFGTWKAERGETKRAVLAALNAGYRHIDCAAVYFNEKEVGQALKEWFATSGVSRSELFVTSKVWNTCHATDDVVSACKQSLSDLGVEYVDLYLVHHPYAWKFHGLPISENNWVLRDDKGDITWADGVTLQDTWRGLEKCVHLRLVRDIGVSNYPAVALMDALQYARIKPAVNQCEAHCYYQRKELRDVCARFGVHLSMYSVLGSGKRGPLQDAVVARIGREIGATPAQVLIAWGLHTGCSVLAKSANAGRIAQNFGAQRVALSAAQLRELDALDRGLMTCNMVEYWAFPSHA</sequence>
<proteinExistence type="predicted"/>
<dbReference type="Pfam" id="PF00248">
    <property type="entry name" value="Aldo_ket_red"/>
    <property type="match status" value="1"/>
</dbReference>
<evidence type="ECO:0000313" key="5">
    <source>
        <dbReference type="EMBL" id="PXF44472.1"/>
    </source>
</evidence>
<dbReference type="Proteomes" id="UP000247409">
    <property type="component" value="Unassembled WGS sequence"/>
</dbReference>
<dbReference type="PANTHER" id="PTHR11732">
    <property type="entry name" value="ALDO/KETO REDUCTASE"/>
    <property type="match status" value="1"/>
</dbReference>
<dbReference type="GO" id="GO:0016491">
    <property type="term" value="F:oxidoreductase activity"/>
    <property type="evidence" value="ECO:0007669"/>
    <property type="project" value="InterPro"/>
</dbReference>
<accession>A0A2V3IQT4</accession>
<feature type="binding site" evidence="2">
    <location>
        <position position="115"/>
    </location>
    <ligand>
        <name>substrate</name>
    </ligand>
</feature>
<dbReference type="PRINTS" id="PR00069">
    <property type="entry name" value="ALDKETRDTASE"/>
</dbReference>
<reference evidence="5 6" key="1">
    <citation type="journal article" date="2018" name="Mol. Biol. Evol.">
        <title>Analysis of the draft genome of the red seaweed Gracilariopsis chorda provides insights into genome size evolution in Rhodophyta.</title>
        <authorList>
            <person name="Lee J."/>
            <person name="Yang E.C."/>
            <person name="Graf L."/>
            <person name="Yang J.H."/>
            <person name="Qiu H."/>
            <person name="Zel Zion U."/>
            <person name="Chan C.X."/>
            <person name="Stephens T.G."/>
            <person name="Weber A.P.M."/>
            <person name="Boo G.H."/>
            <person name="Boo S.M."/>
            <person name="Kim K.M."/>
            <person name="Shin Y."/>
            <person name="Jung M."/>
            <person name="Lee S.J."/>
            <person name="Yim H.S."/>
            <person name="Lee J.H."/>
            <person name="Bhattacharya D."/>
            <person name="Yoon H.S."/>
        </authorList>
    </citation>
    <scope>NUCLEOTIDE SEQUENCE [LARGE SCALE GENOMIC DNA]</scope>
    <source>
        <strain evidence="5 6">SKKU-2015</strain>
        <tissue evidence="5">Whole body</tissue>
    </source>
</reference>
<dbReference type="PROSITE" id="PS00063">
    <property type="entry name" value="ALDOKETO_REDUCTASE_3"/>
    <property type="match status" value="1"/>
</dbReference>
<feature type="site" description="Lowers pKa of active site Tyr" evidence="3">
    <location>
        <position position="82"/>
    </location>
</feature>
<feature type="active site" description="Proton donor" evidence="1">
    <location>
        <position position="53"/>
    </location>
</feature>
<dbReference type="PIRSF" id="PIRSF000097">
    <property type="entry name" value="AKR"/>
    <property type="match status" value="1"/>
</dbReference>
<evidence type="ECO:0000313" key="6">
    <source>
        <dbReference type="Proteomes" id="UP000247409"/>
    </source>
</evidence>
<evidence type="ECO:0000256" key="1">
    <source>
        <dbReference type="PIRSR" id="PIRSR000097-1"/>
    </source>
</evidence>
<feature type="domain" description="NADP-dependent oxidoreductase" evidence="4">
    <location>
        <begin position="21"/>
        <end position="294"/>
    </location>
</feature>
<evidence type="ECO:0000256" key="2">
    <source>
        <dbReference type="PIRSR" id="PIRSR000097-2"/>
    </source>
</evidence>
<dbReference type="Gene3D" id="3.20.20.100">
    <property type="entry name" value="NADP-dependent oxidoreductase domain"/>
    <property type="match status" value="1"/>
</dbReference>
<dbReference type="SUPFAM" id="SSF51430">
    <property type="entry name" value="NAD(P)-linked oxidoreductase"/>
    <property type="match status" value="1"/>
</dbReference>
<comment type="caution">
    <text evidence="5">The sequence shown here is derived from an EMBL/GenBank/DDBJ whole genome shotgun (WGS) entry which is preliminary data.</text>
</comment>
<dbReference type="InterPro" id="IPR023210">
    <property type="entry name" value="NADP_OxRdtase_dom"/>
</dbReference>
<dbReference type="CDD" id="cd19071">
    <property type="entry name" value="AKR_AKR1-5-like"/>
    <property type="match status" value="1"/>
</dbReference>
<dbReference type="AlphaFoldDB" id="A0A2V3IQT4"/>
<dbReference type="OrthoDB" id="416253at2759"/>
<dbReference type="InterPro" id="IPR018170">
    <property type="entry name" value="Aldo/ket_reductase_CS"/>
</dbReference>
<evidence type="ECO:0000259" key="4">
    <source>
        <dbReference type="Pfam" id="PF00248"/>
    </source>
</evidence>
<dbReference type="InterPro" id="IPR036812">
    <property type="entry name" value="NAD(P)_OxRdtase_dom_sf"/>
</dbReference>
<dbReference type="EMBL" id="NBIV01000089">
    <property type="protein sequence ID" value="PXF44472.1"/>
    <property type="molecule type" value="Genomic_DNA"/>
</dbReference>
<dbReference type="STRING" id="448386.A0A2V3IQT4"/>
<evidence type="ECO:0000256" key="3">
    <source>
        <dbReference type="PIRSR" id="PIRSR000097-3"/>
    </source>
</evidence>
<dbReference type="PROSITE" id="PS00798">
    <property type="entry name" value="ALDOKETO_REDUCTASE_1"/>
    <property type="match status" value="1"/>
</dbReference>
<organism evidence="5 6">
    <name type="scientific">Gracilariopsis chorda</name>
    <dbReference type="NCBI Taxonomy" id="448386"/>
    <lineage>
        <taxon>Eukaryota</taxon>
        <taxon>Rhodophyta</taxon>
        <taxon>Florideophyceae</taxon>
        <taxon>Rhodymeniophycidae</taxon>
        <taxon>Gracilariales</taxon>
        <taxon>Gracilariaceae</taxon>
        <taxon>Gracilariopsis</taxon>
    </lineage>
</organism>
<protein>
    <submittedName>
        <fullName evidence="5">Aldose reductase A</fullName>
    </submittedName>
</protein>
<gene>
    <name evidence="5" type="ORF">BWQ96_05744</name>
</gene>
<name>A0A2V3IQT4_9FLOR</name>